<keyword evidence="1" id="KW-0812">Transmembrane</keyword>
<reference evidence="2 3" key="1">
    <citation type="submission" date="2019-05" db="EMBL/GenBank/DDBJ databases">
        <title>Another draft genome of Portunus trituberculatus and its Hox gene families provides insights of decapod evolution.</title>
        <authorList>
            <person name="Jeong J.-H."/>
            <person name="Song I."/>
            <person name="Kim S."/>
            <person name="Choi T."/>
            <person name="Kim D."/>
            <person name="Ryu S."/>
            <person name="Kim W."/>
        </authorList>
    </citation>
    <scope>NUCLEOTIDE SEQUENCE [LARGE SCALE GENOMIC DNA]</scope>
    <source>
        <tissue evidence="2">Muscle</tissue>
    </source>
</reference>
<gene>
    <name evidence="2" type="ORF">E2C01_032383</name>
</gene>
<evidence type="ECO:0000313" key="2">
    <source>
        <dbReference type="EMBL" id="MPC38867.1"/>
    </source>
</evidence>
<comment type="caution">
    <text evidence="2">The sequence shown here is derived from an EMBL/GenBank/DDBJ whole genome shotgun (WGS) entry which is preliminary data.</text>
</comment>
<evidence type="ECO:0000313" key="3">
    <source>
        <dbReference type="Proteomes" id="UP000324222"/>
    </source>
</evidence>
<accession>A0A5B7F053</accession>
<dbReference type="AlphaFoldDB" id="A0A5B7F053"/>
<dbReference type="Proteomes" id="UP000324222">
    <property type="component" value="Unassembled WGS sequence"/>
</dbReference>
<evidence type="ECO:0000256" key="1">
    <source>
        <dbReference type="SAM" id="Phobius"/>
    </source>
</evidence>
<keyword evidence="1" id="KW-0472">Membrane</keyword>
<dbReference type="EMBL" id="VSRR010004193">
    <property type="protein sequence ID" value="MPC38867.1"/>
    <property type="molecule type" value="Genomic_DNA"/>
</dbReference>
<proteinExistence type="predicted"/>
<feature type="transmembrane region" description="Helical" evidence="1">
    <location>
        <begin position="63"/>
        <end position="81"/>
    </location>
</feature>
<organism evidence="2 3">
    <name type="scientific">Portunus trituberculatus</name>
    <name type="common">Swimming crab</name>
    <name type="synonym">Neptunus trituberculatus</name>
    <dbReference type="NCBI Taxonomy" id="210409"/>
    <lineage>
        <taxon>Eukaryota</taxon>
        <taxon>Metazoa</taxon>
        <taxon>Ecdysozoa</taxon>
        <taxon>Arthropoda</taxon>
        <taxon>Crustacea</taxon>
        <taxon>Multicrustacea</taxon>
        <taxon>Malacostraca</taxon>
        <taxon>Eumalacostraca</taxon>
        <taxon>Eucarida</taxon>
        <taxon>Decapoda</taxon>
        <taxon>Pleocyemata</taxon>
        <taxon>Brachyura</taxon>
        <taxon>Eubrachyura</taxon>
        <taxon>Portunoidea</taxon>
        <taxon>Portunidae</taxon>
        <taxon>Portuninae</taxon>
        <taxon>Portunus</taxon>
    </lineage>
</organism>
<sequence length="85" mass="9381">MSPESAANKHELLRSVHRLPGFLLPRCGLRGGLSLHRTDKGLWKNSLTIVSGIHDCLHFGEELIIYVFVCLALVLSGSNWSKVKG</sequence>
<keyword evidence="1" id="KW-1133">Transmembrane helix</keyword>
<keyword evidence="3" id="KW-1185">Reference proteome</keyword>
<protein>
    <submittedName>
        <fullName evidence="2">Uncharacterized protein</fullName>
    </submittedName>
</protein>
<name>A0A5B7F053_PORTR</name>